<dbReference type="GO" id="GO:0008168">
    <property type="term" value="F:methyltransferase activity"/>
    <property type="evidence" value="ECO:0007669"/>
    <property type="project" value="UniProtKB-KW"/>
</dbReference>
<organism evidence="10 11">
    <name type="scientific">Streptococcus caledonicus</name>
    <dbReference type="NCBI Taxonomy" id="2614158"/>
    <lineage>
        <taxon>Bacteria</taxon>
        <taxon>Bacillati</taxon>
        <taxon>Bacillota</taxon>
        <taxon>Bacilli</taxon>
        <taxon>Lactobacillales</taxon>
        <taxon>Streptococcaceae</taxon>
        <taxon>Streptococcus</taxon>
    </lineage>
</organism>
<comment type="similarity">
    <text evidence="1">Belongs to the N(4)/N(6)-methyltransferase family.</text>
</comment>
<keyword evidence="5" id="KW-0949">S-adenosyl-L-methionine</keyword>
<keyword evidence="6" id="KW-0680">Restriction system</keyword>
<feature type="domain" description="N6 adenine-specific DNA methyltransferase N-terminal" evidence="9">
    <location>
        <begin position="24"/>
        <end position="156"/>
    </location>
</feature>
<comment type="caution">
    <text evidence="10">The sequence shown here is derived from an EMBL/GenBank/DDBJ whole genome shotgun (WGS) entry which is preliminary data.</text>
</comment>
<dbReference type="Gene3D" id="1.20.1260.30">
    <property type="match status" value="1"/>
</dbReference>
<dbReference type="RefSeq" id="WP_156807068.1">
    <property type="nucleotide sequence ID" value="NZ_JBHSOJ010000026.1"/>
</dbReference>
<name>A0ABW0UHF8_9STRE</name>
<dbReference type="PROSITE" id="PS00092">
    <property type="entry name" value="N6_MTASE"/>
    <property type="match status" value="1"/>
</dbReference>
<dbReference type="InterPro" id="IPR002052">
    <property type="entry name" value="DNA_methylase_N6_adenine_CS"/>
</dbReference>
<evidence type="ECO:0000256" key="4">
    <source>
        <dbReference type="ARBA" id="ARBA00022679"/>
    </source>
</evidence>
<reference evidence="11" key="1">
    <citation type="journal article" date="2019" name="Int. J. Syst. Evol. Microbiol.">
        <title>The Global Catalogue of Microorganisms (GCM) 10K type strain sequencing project: providing services to taxonomists for standard genome sequencing and annotation.</title>
        <authorList>
            <consortium name="The Broad Institute Genomics Platform"/>
            <consortium name="The Broad Institute Genome Sequencing Center for Infectious Disease"/>
            <person name="Wu L."/>
            <person name="Ma J."/>
        </authorList>
    </citation>
    <scope>NUCLEOTIDE SEQUENCE [LARGE SCALE GENOMIC DNA]</scope>
    <source>
        <strain evidence="11">DT43</strain>
    </source>
</reference>
<evidence type="ECO:0000256" key="1">
    <source>
        <dbReference type="ARBA" id="ARBA00006594"/>
    </source>
</evidence>
<keyword evidence="11" id="KW-1185">Reference proteome</keyword>
<evidence type="ECO:0000313" key="10">
    <source>
        <dbReference type="EMBL" id="MFC5631764.1"/>
    </source>
</evidence>
<dbReference type="Pfam" id="PF02384">
    <property type="entry name" value="N6_Mtase"/>
    <property type="match status" value="1"/>
</dbReference>
<evidence type="ECO:0000256" key="7">
    <source>
        <dbReference type="ARBA" id="ARBA00047942"/>
    </source>
</evidence>
<evidence type="ECO:0000256" key="2">
    <source>
        <dbReference type="ARBA" id="ARBA00011900"/>
    </source>
</evidence>
<feature type="domain" description="DNA methylase adenine-specific" evidence="8">
    <location>
        <begin position="172"/>
        <end position="462"/>
    </location>
</feature>
<dbReference type="PANTHER" id="PTHR42933">
    <property type="entry name" value="SLR6095 PROTEIN"/>
    <property type="match status" value="1"/>
</dbReference>
<gene>
    <name evidence="10" type="ORF">ACFPQ3_09385</name>
</gene>
<dbReference type="Proteomes" id="UP001596110">
    <property type="component" value="Unassembled WGS sequence"/>
</dbReference>
<dbReference type="InterPro" id="IPR003356">
    <property type="entry name" value="DNA_methylase_A-5"/>
</dbReference>
<comment type="catalytic activity">
    <reaction evidence="7">
        <text>a 2'-deoxyadenosine in DNA + S-adenosyl-L-methionine = an N(6)-methyl-2'-deoxyadenosine in DNA + S-adenosyl-L-homocysteine + H(+)</text>
        <dbReference type="Rhea" id="RHEA:15197"/>
        <dbReference type="Rhea" id="RHEA-COMP:12418"/>
        <dbReference type="Rhea" id="RHEA-COMP:12419"/>
        <dbReference type="ChEBI" id="CHEBI:15378"/>
        <dbReference type="ChEBI" id="CHEBI:57856"/>
        <dbReference type="ChEBI" id="CHEBI:59789"/>
        <dbReference type="ChEBI" id="CHEBI:90615"/>
        <dbReference type="ChEBI" id="CHEBI:90616"/>
        <dbReference type="EC" id="2.1.1.72"/>
    </reaction>
</comment>
<proteinExistence type="inferred from homology"/>
<dbReference type="InterPro" id="IPR022749">
    <property type="entry name" value="D12N6_MeTrfase_N"/>
</dbReference>
<dbReference type="GO" id="GO:0032259">
    <property type="term" value="P:methylation"/>
    <property type="evidence" value="ECO:0007669"/>
    <property type="project" value="UniProtKB-KW"/>
</dbReference>
<protein>
    <recommendedName>
        <fullName evidence="2">site-specific DNA-methyltransferase (adenine-specific)</fullName>
        <ecNumber evidence="2">2.1.1.72</ecNumber>
    </recommendedName>
</protein>
<evidence type="ECO:0000259" key="8">
    <source>
        <dbReference type="Pfam" id="PF02384"/>
    </source>
</evidence>
<keyword evidence="3 10" id="KW-0489">Methyltransferase</keyword>
<evidence type="ECO:0000259" key="9">
    <source>
        <dbReference type="Pfam" id="PF12161"/>
    </source>
</evidence>
<dbReference type="Pfam" id="PF12161">
    <property type="entry name" value="HsdM_N"/>
    <property type="match status" value="1"/>
</dbReference>
<dbReference type="EMBL" id="JBHSOJ010000026">
    <property type="protein sequence ID" value="MFC5631764.1"/>
    <property type="molecule type" value="Genomic_DNA"/>
</dbReference>
<dbReference type="InterPro" id="IPR029063">
    <property type="entry name" value="SAM-dependent_MTases_sf"/>
</dbReference>
<dbReference type="InterPro" id="IPR051537">
    <property type="entry name" value="DNA_Adenine_Mtase"/>
</dbReference>
<evidence type="ECO:0000256" key="3">
    <source>
        <dbReference type="ARBA" id="ARBA00022603"/>
    </source>
</evidence>
<dbReference type="Gene3D" id="3.40.50.150">
    <property type="entry name" value="Vaccinia Virus protein VP39"/>
    <property type="match status" value="1"/>
</dbReference>
<dbReference type="EC" id="2.1.1.72" evidence="2"/>
<accession>A0ABW0UHF8</accession>
<evidence type="ECO:0000313" key="11">
    <source>
        <dbReference type="Proteomes" id="UP001596110"/>
    </source>
</evidence>
<dbReference type="SUPFAM" id="SSF53335">
    <property type="entry name" value="S-adenosyl-L-methionine-dependent methyltransferases"/>
    <property type="match status" value="1"/>
</dbReference>
<keyword evidence="4" id="KW-0808">Transferase</keyword>
<dbReference type="InterPro" id="IPR038333">
    <property type="entry name" value="T1MK-like_N_sf"/>
</dbReference>
<dbReference type="PRINTS" id="PR00507">
    <property type="entry name" value="N12N6MTFRASE"/>
</dbReference>
<evidence type="ECO:0000256" key="5">
    <source>
        <dbReference type="ARBA" id="ARBA00022691"/>
    </source>
</evidence>
<evidence type="ECO:0000256" key="6">
    <source>
        <dbReference type="ARBA" id="ARBA00022747"/>
    </source>
</evidence>
<sequence>MGERFTNENIRNERMTTNIKEKASLIWNIADILRGLYKPHEYGKVILPMTVIKRLHDTLLPTRDRVLEVSKTLSNIKVAQIRDRKLTDTSGYKFYNTSNFTFNSLLSDPDNIQENFYAFLNGFSENVRDILDNFEFDKEISKMTNNDALFAVIQEFNSQKAYLGADTVTSTDMGYIFEELVRRFSESYGEDAGAHFTSRDIIYLMTDILLIDEKPSDKPIVRTIYDQTMGTSQMLSAMTERIKALDANADVTTFGQELNPETYAIAKADTMIRGGNPDNMALGSTLSKDAFSGYTFDYLISNPPFGIDWKKDQKAVKEEAELGEKGRFSVGLPKISDGQLLFQLNGISKLKDTGRMAIIHNGSALFSGNAGGGESAIREYVIMNDWLEAIIQLPTDLFYNTGISTYIWIITKNKAEERRGKVQLLDASRAFVKRRKNIGDKKVDIDKAQRELIVQAYGEFANRTYTEGDTLVESKIFDNNFFGYRKVVVETPMYDEDGNIVRKKNGKATPDTSKRDTEDIPLTEDVDEYITREVLPFNPDAWVDDSKTKIGYEIPFTRLFYKYQAPEGSETIAKRIKELEEKIVKNFESLSGQDVEG</sequence>
<dbReference type="PANTHER" id="PTHR42933:SF3">
    <property type="entry name" value="TYPE I RESTRICTION ENZYME MJAVIII METHYLASE SUBUNIT"/>
    <property type="match status" value="1"/>
</dbReference>